<name>A0A5C6ALN5_9BACT</name>
<reference evidence="3 4" key="1">
    <citation type="submission" date="2019-02" db="EMBL/GenBank/DDBJ databases">
        <title>Deep-cultivation of Planctomycetes and their phenomic and genomic characterization uncovers novel biology.</title>
        <authorList>
            <person name="Wiegand S."/>
            <person name="Jogler M."/>
            <person name="Boedeker C."/>
            <person name="Pinto D."/>
            <person name="Vollmers J."/>
            <person name="Rivas-Marin E."/>
            <person name="Kohn T."/>
            <person name="Peeters S.H."/>
            <person name="Heuer A."/>
            <person name="Rast P."/>
            <person name="Oberbeckmann S."/>
            <person name="Bunk B."/>
            <person name="Jeske O."/>
            <person name="Meyerdierks A."/>
            <person name="Storesund J.E."/>
            <person name="Kallscheuer N."/>
            <person name="Luecker S."/>
            <person name="Lage O.M."/>
            <person name="Pohl T."/>
            <person name="Merkel B.J."/>
            <person name="Hornburger P."/>
            <person name="Mueller R.-W."/>
            <person name="Bruemmer F."/>
            <person name="Labrenz M."/>
            <person name="Spormann A.M."/>
            <person name="Op Den Camp H."/>
            <person name="Overmann J."/>
            <person name="Amann R."/>
            <person name="Jetten M.S.M."/>
            <person name="Mascher T."/>
            <person name="Medema M.H."/>
            <person name="Devos D.P."/>
            <person name="Kaster A.-K."/>
            <person name="Ovreas L."/>
            <person name="Rohde M."/>
            <person name="Galperin M.Y."/>
            <person name="Jogler C."/>
        </authorList>
    </citation>
    <scope>NUCLEOTIDE SEQUENCE [LARGE SCALE GENOMIC DNA]</scope>
    <source>
        <strain evidence="3 4">Pla108</strain>
    </source>
</reference>
<feature type="region of interest" description="Disordered" evidence="1">
    <location>
        <begin position="75"/>
        <end position="99"/>
    </location>
</feature>
<dbReference type="Proteomes" id="UP000317421">
    <property type="component" value="Unassembled WGS sequence"/>
</dbReference>
<dbReference type="InterPro" id="IPR012902">
    <property type="entry name" value="N_methyl_site"/>
</dbReference>
<dbReference type="EMBL" id="SJPR01000001">
    <property type="protein sequence ID" value="TWU00388.1"/>
    <property type="molecule type" value="Genomic_DNA"/>
</dbReference>
<evidence type="ECO:0000259" key="2">
    <source>
        <dbReference type="Pfam" id="PF07596"/>
    </source>
</evidence>
<evidence type="ECO:0000313" key="3">
    <source>
        <dbReference type="EMBL" id="TWU00388.1"/>
    </source>
</evidence>
<proteinExistence type="predicted"/>
<dbReference type="RefSeq" id="WP_146444069.1">
    <property type="nucleotide sequence ID" value="NZ_SJPR01000001.1"/>
</dbReference>
<feature type="domain" description="DUF1559" evidence="2">
    <location>
        <begin position="32"/>
        <end position="113"/>
    </location>
</feature>
<gene>
    <name evidence="3" type="ORF">Pla108_13370</name>
</gene>
<comment type="caution">
    <text evidence="3">The sequence shown here is derived from an EMBL/GenBank/DDBJ whole genome shotgun (WGS) entry which is preliminary data.</text>
</comment>
<dbReference type="Pfam" id="PF07963">
    <property type="entry name" value="N_methyl"/>
    <property type="match status" value="1"/>
</dbReference>
<dbReference type="SUPFAM" id="SSF54523">
    <property type="entry name" value="Pili subunits"/>
    <property type="match status" value="1"/>
</dbReference>
<dbReference type="AlphaFoldDB" id="A0A5C6ALN5"/>
<dbReference type="PANTHER" id="PTHR30093">
    <property type="entry name" value="GENERAL SECRETION PATHWAY PROTEIN G"/>
    <property type="match status" value="1"/>
</dbReference>
<accession>A0A5C6ALN5</accession>
<evidence type="ECO:0000313" key="4">
    <source>
        <dbReference type="Proteomes" id="UP000317421"/>
    </source>
</evidence>
<dbReference type="InterPro" id="IPR011453">
    <property type="entry name" value="DUF1559"/>
</dbReference>
<dbReference type="Gene3D" id="3.30.700.10">
    <property type="entry name" value="Glycoprotein, Type 4 Pilin"/>
    <property type="match status" value="1"/>
</dbReference>
<dbReference type="OrthoDB" id="258730at2"/>
<feature type="compositionally biased region" description="Basic and acidic residues" evidence="1">
    <location>
        <begin position="88"/>
        <end position="99"/>
    </location>
</feature>
<keyword evidence="4" id="KW-1185">Reference proteome</keyword>
<evidence type="ECO:0000256" key="1">
    <source>
        <dbReference type="SAM" id="MobiDB-lite"/>
    </source>
</evidence>
<protein>
    <recommendedName>
        <fullName evidence="2">DUF1559 domain-containing protein</fullName>
    </recommendedName>
</protein>
<sequence length="308" mass="34376">MRKHRFGFTLVELLVVIAIIGVLVAMLLPAVQAARATARRTQCSNNLRQLGLAVHGYIGVHKGKFPALAYHDHHHEEHEGEDDDDHHDDDHHGENPHDEAEFSWINTLAPYFEGVDSIRLCPDHLARVAKEMTVEEGGVPKTVSVMTSDEFLRAAEAGHLSDADDIRIVDTSYAMNGYLRPRTPITAEMSADEREHVAETNVGKVDNFNKLRETHRTLMAVEANEIALALNYDHVHSDEWFSEENLAANTPTDRAVYRTVEGEVALDRHQGGTANYLYADGHVEIIAADQVGTWCDEGFNFAIPPESR</sequence>
<organism evidence="3 4">
    <name type="scientific">Botrimarina colliarenosi</name>
    <dbReference type="NCBI Taxonomy" id="2528001"/>
    <lineage>
        <taxon>Bacteria</taxon>
        <taxon>Pseudomonadati</taxon>
        <taxon>Planctomycetota</taxon>
        <taxon>Planctomycetia</taxon>
        <taxon>Pirellulales</taxon>
        <taxon>Lacipirellulaceae</taxon>
        <taxon>Botrimarina</taxon>
    </lineage>
</organism>
<dbReference type="Pfam" id="PF07596">
    <property type="entry name" value="SBP_bac_10"/>
    <property type="match status" value="1"/>
</dbReference>
<dbReference type="PANTHER" id="PTHR30093:SF2">
    <property type="entry name" value="TYPE II SECRETION SYSTEM PROTEIN H"/>
    <property type="match status" value="1"/>
</dbReference>
<dbReference type="InterPro" id="IPR045584">
    <property type="entry name" value="Pilin-like"/>
</dbReference>
<dbReference type="NCBIfam" id="TIGR02532">
    <property type="entry name" value="IV_pilin_GFxxxE"/>
    <property type="match status" value="1"/>
</dbReference>